<accession>A0ABX1XEB2</accession>
<evidence type="ECO:0000313" key="2">
    <source>
        <dbReference type="EMBL" id="NOU66501.1"/>
    </source>
</evidence>
<protein>
    <submittedName>
        <fullName evidence="2">Zinc-binding dehydrogenase</fullName>
    </submittedName>
</protein>
<organism evidence="2 3">
    <name type="scientific">Paenibacillus plantarum</name>
    <dbReference type="NCBI Taxonomy" id="2654975"/>
    <lineage>
        <taxon>Bacteria</taxon>
        <taxon>Bacillati</taxon>
        <taxon>Bacillota</taxon>
        <taxon>Bacilli</taxon>
        <taxon>Bacillales</taxon>
        <taxon>Paenibacillaceae</taxon>
        <taxon>Paenibacillus</taxon>
    </lineage>
</organism>
<dbReference type="Pfam" id="PF08240">
    <property type="entry name" value="ADH_N"/>
    <property type="match status" value="1"/>
</dbReference>
<dbReference type="EMBL" id="WHNY01000063">
    <property type="protein sequence ID" value="NOU66501.1"/>
    <property type="molecule type" value="Genomic_DNA"/>
</dbReference>
<reference evidence="2 3" key="1">
    <citation type="submission" date="2019-10" db="EMBL/GenBank/DDBJ databases">
        <title>Description of Paenibacillus humi sp. nov.</title>
        <authorList>
            <person name="Carlier A."/>
            <person name="Qi S."/>
        </authorList>
    </citation>
    <scope>NUCLEOTIDE SEQUENCE [LARGE SCALE GENOMIC DNA]</scope>
    <source>
        <strain evidence="2 3">LMG 31461</strain>
    </source>
</reference>
<dbReference type="InterPro" id="IPR020843">
    <property type="entry name" value="ER"/>
</dbReference>
<dbReference type="CDD" id="cd08267">
    <property type="entry name" value="MDR1"/>
    <property type="match status" value="1"/>
</dbReference>
<proteinExistence type="predicted"/>
<dbReference type="InterPro" id="IPR050700">
    <property type="entry name" value="YIM1/Zinc_Alcohol_DH_Fams"/>
</dbReference>
<dbReference type="SMART" id="SM00829">
    <property type="entry name" value="PKS_ER"/>
    <property type="match status" value="1"/>
</dbReference>
<evidence type="ECO:0000259" key="1">
    <source>
        <dbReference type="SMART" id="SM00829"/>
    </source>
</evidence>
<sequence>MKAVVYKKYGSPNELIYTEVEKPQPKDHEVLINVHAASINSWDWDLLRGSPFLVRIGGVRKPKFAILGADIAGRVEAVGKAVKQFVPGDDVFGDISGCSWGGFAEYVCASELALSKKPAHITFEDAAAISQAAVLALQGLRVRGPIQKGKKVLINGAGGGVGTFAIQLAKLFGAEVTAVDSAFKLPKLQALGADYVMDYRKEDYTTRGETYDFILDVMGNRSIFDCKRALNASGQYVMVGGTMPRIFQMMFFGPLISWIGTKRMGLLMHKPNSKDQNELRALWEAGKIVPVIDRQYPLAHVGEAFSYFGEGQRIGKVMIRVR</sequence>
<comment type="caution">
    <text evidence="2">The sequence shown here is derived from an EMBL/GenBank/DDBJ whole genome shotgun (WGS) entry which is preliminary data.</text>
</comment>
<dbReference type="SUPFAM" id="SSF51735">
    <property type="entry name" value="NAD(P)-binding Rossmann-fold domains"/>
    <property type="match status" value="1"/>
</dbReference>
<dbReference type="InterPro" id="IPR036291">
    <property type="entry name" value="NAD(P)-bd_dom_sf"/>
</dbReference>
<dbReference type="Proteomes" id="UP000653578">
    <property type="component" value="Unassembled WGS sequence"/>
</dbReference>
<dbReference type="Gene3D" id="3.90.180.10">
    <property type="entry name" value="Medium-chain alcohol dehydrogenases, catalytic domain"/>
    <property type="match status" value="1"/>
</dbReference>
<dbReference type="InterPro" id="IPR011032">
    <property type="entry name" value="GroES-like_sf"/>
</dbReference>
<dbReference type="RefSeq" id="WP_171632912.1">
    <property type="nucleotide sequence ID" value="NZ_WHNY01000063.1"/>
</dbReference>
<dbReference type="InterPro" id="IPR002364">
    <property type="entry name" value="Quin_OxRdtase/zeta-crystal_CS"/>
</dbReference>
<dbReference type="PANTHER" id="PTHR11695:SF648">
    <property type="entry name" value="ZINC-BINDING OXIDOREDUCTASE"/>
    <property type="match status" value="1"/>
</dbReference>
<keyword evidence="3" id="KW-1185">Reference proteome</keyword>
<dbReference type="InterPro" id="IPR013154">
    <property type="entry name" value="ADH-like_N"/>
</dbReference>
<name>A0ABX1XEB2_9BACL</name>
<dbReference type="PROSITE" id="PS01162">
    <property type="entry name" value="QOR_ZETA_CRYSTAL"/>
    <property type="match status" value="1"/>
</dbReference>
<gene>
    <name evidence="2" type="ORF">GC096_20885</name>
</gene>
<dbReference type="SUPFAM" id="SSF50129">
    <property type="entry name" value="GroES-like"/>
    <property type="match status" value="1"/>
</dbReference>
<feature type="domain" description="Enoyl reductase (ER)" evidence="1">
    <location>
        <begin position="10"/>
        <end position="319"/>
    </location>
</feature>
<dbReference type="Pfam" id="PF13602">
    <property type="entry name" value="ADH_zinc_N_2"/>
    <property type="match status" value="1"/>
</dbReference>
<dbReference type="Gene3D" id="3.40.50.720">
    <property type="entry name" value="NAD(P)-binding Rossmann-like Domain"/>
    <property type="match status" value="1"/>
</dbReference>
<dbReference type="PANTHER" id="PTHR11695">
    <property type="entry name" value="ALCOHOL DEHYDROGENASE RELATED"/>
    <property type="match status" value="1"/>
</dbReference>
<evidence type="ECO:0000313" key="3">
    <source>
        <dbReference type="Proteomes" id="UP000653578"/>
    </source>
</evidence>